<keyword evidence="2" id="KW-0408">Iron</keyword>
<evidence type="ECO:0000259" key="4">
    <source>
        <dbReference type="PROSITE" id="PS51085"/>
    </source>
</evidence>
<dbReference type="PROSITE" id="PS00198">
    <property type="entry name" value="4FE4S_FER_1"/>
    <property type="match status" value="1"/>
</dbReference>
<dbReference type="InterPro" id="IPR036010">
    <property type="entry name" value="2Fe-2S_ferredoxin-like_sf"/>
</dbReference>
<feature type="domain" description="4Fe-4S ferredoxin-type" evidence="5">
    <location>
        <begin position="144"/>
        <end position="172"/>
    </location>
</feature>
<dbReference type="Pfam" id="PF13510">
    <property type="entry name" value="Fer2_4"/>
    <property type="match status" value="1"/>
</dbReference>
<dbReference type="Proteomes" id="UP000198607">
    <property type="component" value="Unassembled WGS sequence"/>
</dbReference>
<dbReference type="CDD" id="cd00207">
    <property type="entry name" value="fer2"/>
    <property type="match status" value="1"/>
</dbReference>
<dbReference type="Gene3D" id="3.30.70.20">
    <property type="match status" value="1"/>
</dbReference>
<organism evidence="6 7">
    <name type="scientific">Propionivibrio dicarboxylicus</name>
    <dbReference type="NCBI Taxonomy" id="83767"/>
    <lineage>
        <taxon>Bacteria</taxon>
        <taxon>Pseudomonadati</taxon>
        <taxon>Pseudomonadota</taxon>
        <taxon>Betaproteobacteria</taxon>
        <taxon>Rhodocyclales</taxon>
        <taxon>Rhodocyclaceae</taxon>
        <taxon>Propionivibrio</taxon>
    </lineage>
</organism>
<keyword evidence="3" id="KW-0411">Iron-sulfur</keyword>
<dbReference type="STRING" id="83767.SAMN05660652_01323"/>
<evidence type="ECO:0000256" key="1">
    <source>
        <dbReference type="ARBA" id="ARBA00022723"/>
    </source>
</evidence>
<reference evidence="6 7" key="1">
    <citation type="submission" date="2016-10" db="EMBL/GenBank/DDBJ databases">
        <authorList>
            <person name="de Groot N.N."/>
        </authorList>
    </citation>
    <scope>NUCLEOTIDE SEQUENCE [LARGE SCALE GENOMIC DNA]</scope>
    <source>
        <strain evidence="6 7">DSM 5885</strain>
    </source>
</reference>
<dbReference type="PROSITE" id="PS51379">
    <property type="entry name" value="4FE4S_FER_2"/>
    <property type="match status" value="2"/>
</dbReference>
<name>A0A1G8A9Q1_9RHOO</name>
<dbReference type="GO" id="GO:0051536">
    <property type="term" value="F:iron-sulfur cluster binding"/>
    <property type="evidence" value="ECO:0007669"/>
    <property type="project" value="UniProtKB-KW"/>
</dbReference>
<keyword evidence="1" id="KW-0479">Metal-binding</keyword>
<evidence type="ECO:0000256" key="2">
    <source>
        <dbReference type="ARBA" id="ARBA00023004"/>
    </source>
</evidence>
<evidence type="ECO:0000259" key="5">
    <source>
        <dbReference type="PROSITE" id="PS51379"/>
    </source>
</evidence>
<dbReference type="EMBL" id="FNCY01000004">
    <property type="protein sequence ID" value="SDH17658.1"/>
    <property type="molecule type" value="Genomic_DNA"/>
</dbReference>
<keyword evidence="7" id="KW-1185">Reference proteome</keyword>
<dbReference type="SUPFAM" id="SSF46548">
    <property type="entry name" value="alpha-helical ferredoxin"/>
    <property type="match status" value="1"/>
</dbReference>
<feature type="domain" description="2Fe-2S ferredoxin-type" evidence="4">
    <location>
        <begin position="3"/>
        <end position="82"/>
    </location>
</feature>
<dbReference type="GO" id="GO:0046872">
    <property type="term" value="F:metal ion binding"/>
    <property type="evidence" value="ECO:0007669"/>
    <property type="project" value="UniProtKB-KW"/>
</dbReference>
<dbReference type="PROSITE" id="PS51085">
    <property type="entry name" value="2FE2S_FER_2"/>
    <property type="match status" value="1"/>
</dbReference>
<dbReference type="AlphaFoldDB" id="A0A1G8A9Q1"/>
<accession>A0A1G8A9Q1</accession>
<dbReference type="OrthoDB" id="9808559at2"/>
<feature type="domain" description="4Fe-4S ferredoxin-type" evidence="5">
    <location>
        <begin position="106"/>
        <end position="134"/>
    </location>
</feature>
<sequence length="217" mass="23852">MSNTLRISIDGKEKEAQAGDSILQAHLKGDETVTANIGCMGQGVCGACRCLVRKEGERETATRLACETLAEEGMQVSFMDYYQPARVSRYGLEDIRDGWEWMKHLRDVFPEASNCRHCSGCDRACPKGITVQEGIALASRGELQAAAEVFDACIMCNLCTLACPENIRPNHVGLFLRRAHAAQTLRPGDLLRRLDQQRRGELAIDLSAVPTAQGERA</sequence>
<evidence type="ECO:0000256" key="3">
    <source>
        <dbReference type="ARBA" id="ARBA00023014"/>
    </source>
</evidence>
<dbReference type="SUPFAM" id="SSF54292">
    <property type="entry name" value="2Fe-2S ferredoxin-like"/>
    <property type="match status" value="1"/>
</dbReference>
<dbReference type="RefSeq" id="WP_091935674.1">
    <property type="nucleotide sequence ID" value="NZ_FNCY01000004.1"/>
</dbReference>
<proteinExistence type="predicted"/>
<dbReference type="InterPro" id="IPR017900">
    <property type="entry name" value="4Fe4S_Fe_S_CS"/>
</dbReference>
<evidence type="ECO:0000313" key="6">
    <source>
        <dbReference type="EMBL" id="SDH17658.1"/>
    </source>
</evidence>
<dbReference type="Pfam" id="PF13187">
    <property type="entry name" value="Fer4_9"/>
    <property type="match status" value="1"/>
</dbReference>
<gene>
    <name evidence="6" type="ORF">SAMN05660652_01323</name>
</gene>
<evidence type="ECO:0000313" key="7">
    <source>
        <dbReference type="Proteomes" id="UP000198607"/>
    </source>
</evidence>
<protein>
    <submittedName>
        <fullName evidence="6">2Fe-2S iron-sulfur cluster binding domain-containing protein</fullName>
    </submittedName>
</protein>
<dbReference type="InterPro" id="IPR001041">
    <property type="entry name" value="2Fe-2S_ferredoxin-type"/>
</dbReference>
<dbReference type="Gene3D" id="3.10.20.740">
    <property type="match status" value="1"/>
</dbReference>
<dbReference type="InterPro" id="IPR017896">
    <property type="entry name" value="4Fe4S_Fe-S-bd"/>
</dbReference>